<dbReference type="SUPFAM" id="SSF51445">
    <property type="entry name" value="(Trans)glycosidases"/>
    <property type="match status" value="1"/>
</dbReference>
<name>A0A652YNS3_NOCGL</name>
<reference evidence="3" key="1">
    <citation type="submission" date="2019-07" db="EMBL/GenBank/DDBJ databases">
        <title>Genomic Encyclopedia of Type Strains, Phase IV (KMG-IV): sequencing the most valuable type-strain genomes for metagenomic binning, comparative biology and taxonomic classification.</title>
        <authorList>
            <person name="Goeker M."/>
        </authorList>
    </citation>
    <scope>NUCLEOTIDE SEQUENCE</scope>
    <source>
        <strain evidence="3">DSM 44596</strain>
    </source>
</reference>
<protein>
    <submittedName>
        <fullName evidence="3">Alpha-glucosidase</fullName>
    </submittedName>
</protein>
<dbReference type="InterPro" id="IPR017853">
    <property type="entry name" value="GH"/>
</dbReference>
<dbReference type="AlphaFoldDB" id="A0A652YNS3"/>
<dbReference type="Gene3D" id="3.20.20.80">
    <property type="entry name" value="Glycosidases"/>
    <property type="match status" value="1"/>
</dbReference>
<feature type="domain" description="Glycosyl hydrolase family 13 catalytic" evidence="2">
    <location>
        <begin position="28"/>
        <end position="439"/>
    </location>
</feature>
<evidence type="ECO:0000259" key="2">
    <source>
        <dbReference type="SMART" id="SM00642"/>
    </source>
</evidence>
<dbReference type="GO" id="GO:0016853">
    <property type="term" value="F:isomerase activity"/>
    <property type="evidence" value="ECO:0007669"/>
    <property type="project" value="UniProtKB-KW"/>
</dbReference>
<sequence>MPHESPNLTLPDNTFRDNEWWRSAAIYQVYIRSFADGNGDGVGDIAGIRNRLSYLAELGVDAIWVNPWYPSPMEDAGYDISDYRSIEPSFGTMEQAEAMIAEAHDLGMRVILDLVPNHVSEAHPWFQEALLAQPGSAERGRFHFRPGKGAAGDEAPNDWVSSFGGPAWTRVKDSDGNPGEWYLHLFTPGQPDVNWRNADIRGDFETTLRFWFDRGVDGFRIDVAQSLCKDADLPDLNGLTYPTPVPADGSEPVEHPHFDRDEVHDIYRSWRAVADSYDPPRVFVAEAWVGNPARLTRYLRPDELHSAFNFNFLLAPWNGATLRSVIDTTITSHAAVNASPTWVLSNHDGVRHLSKYARPQTDSRTWFLSQIRDIPGDFELGERRARAAAMLMLALPGGVYIYQGEELGLAEVEDIPDDQLQDPIWERTGHRERGRDGCRVPLPWSGDTAPYGFSPPNANQAPWLPQPQGWGERTVEFQTGNADSTLELYRSALSLRRSLSALATEPLTTATLTWMSDDNDRVLDFRRGSALRCVVNTSSEPIALPDGDVLLASGPLPGNGTIPADTAVWQGVPCATTPDPTRAP</sequence>
<dbReference type="InterPro" id="IPR045857">
    <property type="entry name" value="O16G_dom_2"/>
</dbReference>
<dbReference type="SMART" id="SM00642">
    <property type="entry name" value="Aamy"/>
    <property type="match status" value="1"/>
</dbReference>
<dbReference type="InterPro" id="IPR006047">
    <property type="entry name" value="GH13_cat_dom"/>
</dbReference>
<dbReference type="GO" id="GO:0009313">
    <property type="term" value="P:oligosaccharide catabolic process"/>
    <property type="evidence" value="ECO:0007669"/>
    <property type="project" value="TreeGrafter"/>
</dbReference>
<dbReference type="GO" id="GO:0004556">
    <property type="term" value="F:alpha-amylase activity"/>
    <property type="evidence" value="ECO:0007669"/>
    <property type="project" value="TreeGrafter"/>
</dbReference>
<organism evidence="3">
    <name type="scientific">Nocardia globerula</name>
    <dbReference type="NCBI Taxonomy" id="1818"/>
    <lineage>
        <taxon>Bacteria</taxon>
        <taxon>Bacillati</taxon>
        <taxon>Actinomycetota</taxon>
        <taxon>Actinomycetes</taxon>
        <taxon>Mycobacteriales</taxon>
        <taxon>Nocardiaceae</taxon>
        <taxon>Nocardia</taxon>
    </lineage>
</organism>
<dbReference type="CDD" id="cd11332">
    <property type="entry name" value="AmyAc_OligoGlu_TS"/>
    <property type="match status" value="1"/>
</dbReference>
<accession>A0A652YNS3</accession>
<dbReference type="EMBL" id="VNIQ01000004">
    <property type="protein sequence ID" value="TYQ03772.1"/>
    <property type="molecule type" value="Genomic_DNA"/>
</dbReference>
<dbReference type="Pfam" id="PF00128">
    <property type="entry name" value="Alpha-amylase"/>
    <property type="match status" value="1"/>
</dbReference>
<comment type="caution">
    <text evidence="3">The sequence shown here is derived from an EMBL/GenBank/DDBJ whole genome shotgun (WGS) entry which is preliminary data.</text>
</comment>
<proteinExistence type="inferred from homology"/>
<dbReference type="Gene3D" id="3.90.400.10">
    <property type="entry name" value="Oligo-1,6-glucosidase, Domain 2"/>
    <property type="match status" value="1"/>
</dbReference>
<gene>
    <name evidence="3" type="ORF">FNL38_104140</name>
</gene>
<dbReference type="PANTHER" id="PTHR10357:SF179">
    <property type="entry name" value="NEUTRAL AND BASIC AMINO ACID TRANSPORT PROTEIN RBAT"/>
    <property type="match status" value="1"/>
</dbReference>
<comment type="similarity">
    <text evidence="1">Belongs to the glycosyl hydrolase 13 family.</text>
</comment>
<evidence type="ECO:0000256" key="1">
    <source>
        <dbReference type="ARBA" id="ARBA00008061"/>
    </source>
</evidence>
<dbReference type="PANTHER" id="PTHR10357">
    <property type="entry name" value="ALPHA-AMYLASE FAMILY MEMBER"/>
    <property type="match status" value="1"/>
</dbReference>
<evidence type="ECO:0000313" key="3">
    <source>
        <dbReference type="EMBL" id="TYQ03772.1"/>
    </source>
</evidence>